<gene>
    <name evidence="1" type="ORF">NIES30_25785</name>
</gene>
<reference evidence="1 2" key="1">
    <citation type="submission" date="2016-11" db="EMBL/GenBank/DDBJ databases">
        <title>Draft Genome Sequences of Nine Cyanobacterial Strains from Diverse Habitats.</title>
        <authorList>
            <person name="Zhu T."/>
            <person name="Hou S."/>
            <person name="Lu X."/>
            <person name="Hess W.R."/>
        </authorList>
    </citation>
    <scope>NUCLEOTIDE SEQUENCE [LARGE SCALE GENOMIC DNA]</scope>
    <source>
        <strain evidence="1 2">NIES-30</strain>
    </source>
</reference>
<organism evidence="1 2">
    <name type="scientific">Phormidium tenue NIES-30</name>
    <dbReference type="NCBI Taxonomy" id="549789"/>
    <lineage>
        <taxon>Bacteria</taxon>
        <taxon>Bacillati</taxon>
        <taxon>Cyanobacteriota</taxon>
        <taxon>Cyanophyceae</taxon>
        <taxon>Oscillatoriophycideae</taxon>
        <taxon>Oscillatoriales</taxon>
        <taxon>Oscillatoriaceae</taxon>
        <taxon>Phormidium</taxon>
    </lineage>
</organism>
<evidence type="ECO:0000313" key="1">
    <source>
        <dbReference type="EMBL" id="OKH42908.1"/>
    </source>
</evidence>
<sequence>MDIGKGSEGAEFVRQSSRAVDDGLHLLRVDGVSGIEGQRIVERSDNDLRRRVAKGILVPFIGLGQGSAAIEGGDRIVNA</sequence>
<comment type="caution">
    <text evidence="1">The sequence shown here is derived from an EMBL/GenBank/DDBJ whole genome shotgun (WGS) entry which is preliminary data.</text>
</comment>
<dbReference type="Proteomes" id="UP000185557">
    <property type="component" value="Unassembled WGS sequence"/>
</dbReference>
<evidence type="ECO:0000313" key="2">
    <source>
        <dbReference type="Proteomes" id="UP000185557"/>
    </source>
</evidence>
<keyword evidence="2" id="KW-1185">Reference proteome</keyword>
<accession>A0A1U7IXR8</accession>
<dbReference type="STRING" id="549789.NIES30_25785"/>
<protein>
    <submittedName>
        <fullName evidence="1">Uncharacterized protein</fullName>
    </submittedName>
</protein>
<dbReference type="AlphaFoldDB" id="A0A1U7IXR8"/>
<dbReference type="EMBL" id="MRCG01000043">
    <property type="protein sequence ID" value="OKH42908.1"/>
    <property type="molecule type" value="Genomic_DNA"/>
</dbReference>
<proteinExistence type="predicted"/>
<name>A0A1U7IXR8_9CYAN</name>